<dbReference type="InterPro" id="IPR031303">
    <property type="entry name" value="C5_meth_CS"/>
</dbReference>
<dbReference type="InterPro" id="IPR010982">
    <property type="entry name" value="Lambda_DNA-bd_dom_sf"/>
</dbReference>
<dbReference type="Proteomes" id="UP001430193">
    <property type="component" value="Unassembled WGS sequence"/>
</dbReference>
<dbReference type="PROSITE" id="PS00095">
    <property type="entry name" value="C5_MTASE_2"/>
    <property type="match status" value="1"/>
</dbReference>
<keyword evidence="10" id="KW-0378">Hydrolase</keyword>
<dbReference type="PROSITE" id="PS51679">
    <property type="entry name" value="SAM_MT_C5"/>
    <property type="match status" value="1"/>
</dbReference>
<dbReference type="InterPro" id="IPR018117">
    <property type="entry name" value="C5_DNA_meth_AS"/>
</dbReference>
<dbReference type="Pfam" id="PF00145">
    <property type="entry name" value="DNA_methylase"/>
    <property type="match status" value="1"/>
</dbReference>
<keyword evidence="4" id="KW-0680">Restriction system</keyword>
<sequence>MVKSLRSIRSEQKISQGELAEAACVPVAQLRRWERLLEPVPSRNLTSLAKALGVRRVDLKSALSANADLPEIGEGYVTAVAEDQLILPRREDHGQGIRVLDLFCGTGGFSHGFESTGHFKVTAGLDLLHDRVTSFHRNHRFATAVAADIRKFSTAELGDLALNPDVIIGGPPCQGFSSIRPFRTLTETDPRNSLPEYFMLTLRELKPKWFVFENVVGMLTHQSSRNFFHELLRSFEGLGYKTDWRVINAASFGLPQNRERVIVVGNALGRTFEWPQPTHQVAYRSMAGNFAGQLVPTASRAAKLVPAMTVMDAIGDLPVVQSGEKAVAYGKSKKRNDYQRRMRNGASQLTLHESTAHSEKMLAIIRAAGRNRAALPEGMTRSGFSSCYSRLAADEPSTTITVNFVHPSSNRCIHPYQDRALTPREGARIQSFPDTFEFAGTRAQIVKQIGNAVPPLLGEVLAGAIAAQY</sequence>
<keyword evidence="3 6" id="KW-0949">S-adenosyl-L-methionine</keyword>
<dbReference type="InterPro" id="IPR001387">
    <property type="entry name" value="Cro/C1-type_HTH"/>
</dbReference>
<dbReference type="EMBL" id="JADIKF010000039">
    <property type="protein sequence ID" value="MBM7130202.1"/>
    <property type="molecule type" value="Genomic_DNA"/>
</dbReference>
<keyword evidence="2 6" id="KW-0808">Transferase</keyword>
<evidence type="ECO:0000259" key="9">
    <source>
        <dbReference type="PROSITE" id="PS50943"/>
    </source>
</evidence>
<dbReference type="PANTHER" id="PTHR10629">
    <property type="entry name" value="CYTOSINE-SPECIFIC METHYLTRANSFERASE"/>
    <property type="match status" value="1"/>
</dbReference>
<evidence type="ECO:0000256" key="3">
    <source>
        <dbReference type="ARBA" id="ARBA00022691"/>
    </source>
</evidence>
<keyword evidence="1 6" id="KW-0489">Methyltransferase</keyword>
<evidence type="ECO:0000256" key="7">
    <source>
        <dbReference type="RuleBase" id="RU000416"/>
    </source>
</evidence>
<proteinExistence type="inferred from homology"/>
<evidence type="ECO:0000256" key="1">
    <source>
        <dbReference type="ARBA" id="ARBA00022603"/>
    </source>
</evidence>
<dbReference type="RefSeq" id="WP_204631805.1">
    <property type="nucleotide sequence ID" value="NZ_BSOC01000002.1"/>
</dbReference>
<comment type="catalytic activity">
    <reaction evidence="5 8">
        <text>a 2'-deoxycytidine in DNA + S-adenosyl-L-methionine = a 5-methyl-2'-deoxycytidine in DNA + S-adenosyl-L-homocysteine + H(+)</text>
        <dbReference type="Rhea" id="RHEA:13681"/>
        <dbReference type="Rhea" id="RHEA-COMP:11369"/>
        <dbReference type="Rhea" id="RHEA-COMP:11370"/>
        <dbReference type="ChEBI" id="CHEBI:15378"/>
        <dbReference type="ChEBI" id="CHEBI:57856"/>
        <dbReference type="ChEBI" id="CHEBI:59789"/>
        <dbReference type="ChEBI" id="CHEBI:85452"/>
        <dbReference type="ChEBI" id="CHEBI:85454"/>
        <dbReference type="EC" id="2.1.1.37"/>
    </reaction>
</comment>
<reference evidence="10" key="1">
    <citation type="submission" date="2020-10" db="EMBL/GenBank/DDBJ databases">
        <title>Phylogeny of dyella-like bacteria.</title>
        <authorList>
            <person name="Fu J."/>
        </authorList>
    </citation>
    <scope>NUCLEOTIDE SEQUENCE</scope>
    <source>
        <strain evidence="10">DHON07</strain>
    </source>
</reference>
<dbReference type="NCBIfam" id="TIGR00675">
    <property type="entry name" value="dcm"/>
    <property type="match status" value="1"/>
</dbReference>
<accession>A0ABS2KG99</accession>
<evidence type="ECO:0000256" key="4">
    <source>
        <dbReference type="ARBA" id="ARBA00022747"/>
    </source>
</evidence>
<dbReference type="EC" id="2.1.1.37" evidence="8"/>
<dbReference type="InterPro" id="IPR029063">
    <property type="entry name" value="SAM-dependent_MTases_sf"/>
</dbReference>
<comment type="caution">
    <text evidence="10">The sequence shown here is derived from an EMBL/GenBank/DDBJ whole genome shotgun (WGS) entry which is preliminary data.</text>
</comment>
<feature type="domain" description="HTH cro/C1-type" evidence="9">
    <location>
        <begin position="5"/>
        <end position="59"/>
    </location>
</feature>
<evidence type="ECO:0000256" key="2">
    <source>
        <dbReference type="ARBA" id="ARBA00022679"/>
    </source>
</evidence>
<dbReference type="PRINTS" id="PR00105">
    <property type="entry name" value="C5METTRFRASE"/>
</dbReference>
<protein>
    <recommendedName>
        <fullName evidence="8">Cytosine-specific methyltransferase</fullName>
        <ecNumber evidence="8">2.1.1.37</ecNumber>
    </recommendedName>
</protein>
<dbReference type="PROSITE" id="PS50943">
    <property type="entry name" value="HTH_CROC1"/>
    <property type="match status" value="1"/>
</dbReference>
<evidence type="ECO:0000313" key="11">
    <source>
        <dbReference type="Proteomes" id="UP001430193"/>
    </source>
</evidence>
<dbReference type="InterPro" id="IPR050390">
    <property type="entry name" value="C5-Methyltransferase"/>
</dbReference>
<gene>
    <name evidence="10" type="primary">dcm</name>
    <name evidence="10" type="ORF">ISS99_11735</name>
</gene>
<dbReference type="GO" id="GO:0032259">
    <property type="term" value="P:methylation"/>
    <property type="evidence" value="ECO:0007669"/>
    <property type="project" value="UniProtKB-KW"/>
</dbReference>
<dbReference type="Pfam" id="PF01381">
    <property type="entry name" value="HTH_3"/>
    <property type="match status" value="1"/>
</dbReference>
<dbReference type="PANTHER" id="PTHR10629:SF52">
    <property type="entry name" value="DNA (CYTOSINE-5)-METHYLTRANSFERASE 1"/>
    <property type="match status" value="1"/>
</dbReference>
<dbReference type="CDD" id="cd00093">
    <property type="entry name" value="HTH_XRE"/>
    <property type="match status" value="1"/>
</dbReference>
<dbReference type="SUPFAM" id="SSF47413">
    <property type="entry name" value="lambda repressor-like DNA-binding domains"/>
    <property type="match status" value="1"/>
</dbReference>
<evidence type="ECO:0000256" key="5">
    <source>
        <dbReference type="ARBA" id="ARBA00047422"/>
    </source>
</evidence>
<organism evidence="10 11">
    <name type="scientific">Dyella mobilis</name>
    <dbReference type="NCBI Taxonomy" id="1849582"/>
    <lineage>
        <taxon>Bacteria</taxon>
        <taxon>Pseudomonadati</taxon>
        <taxon>Pseudomonadota</taxon>
        <taxon>Gammaproteobacteria</taxon>
        <taxon>Lysobacterales</taxon>
        <taxon>Rhodanobacteraceae</taxon>
        <taxon>Dyella</taxon>
    </lineage>
</organism>
<dbReference type="GO" id="GO:0016787">
    <property type="term" value="F:hydrolase activity"/>
    <property type="evidence" value="ECO:0007669"/>
    <property type="project" value="UniProtKB-KW"/>
</dbReference>
<name>A0ABS2KG99_9GAMM</name>
<dbReference type="GO" id="GO:0003886">
    <property type="term" value="F:DNA (cytosine-5-)-methyltransferase activity"/>
    <property type="evidence" value="ECO:0007669"/>
    <property type="project" value="UniProtKB-EC"/>
</dbReference>
<evidence type="ECO:0000313" key="10">
    <source>
        <dbReference type="EMBL" id="MBM7130202.1"/>
    </source>
</evidence>
<dbReference type="InterPro" id="IPR001525">
    <property type="entry name" value="C5_MeTfrase"/>
</dbReference>
<dbReference type="Gene3D" id="3.40.50.150">
    <property type="entry name" value="Vaccinia Virus protein VP39"/>
    <property type="match status" value="1"/>
</dbReference>
<feature type="active site" evidence="6">
    <location>
        <position position="173"/>
    </location>
</feature>
<dbReference type="SUPFAM" id="SSF53335">
    <property type="entry name" value="S-adenosyl-L-methionine-dependent methyltransferases"/>
    <property type="match status" value="1"/>
</dbReference>
<dbReference type="Gene3D" id="3.90.120.10">
    <property type="entry name" value="DNA Methylase, subunit A, domain 2"/>
    <property type="match status" value="1"/>
</dbReference>
<evidence type="ECO:0000256" key="8">
    <source>
        <dbReference type="RuleBase" id="RU000417"/>
    </source>
</evidence>
<evidence type="ECO:0000256" key="6">
    <source>
        <dbReference type="PROSITE-ProRule" id="PRU01016"/>
    </source>
</evidence>
<dbReference type="Gene3D" id="1.10.260.40">
    <property type="entry name" value="lambda repressor-like DNA-binding domains"/>
    <property type="match status" value="1"/>
</dbReference>
<dbReference type="PROSITE" id="PS00094">
    <property type="entry name" value="C5_MTASE_1"/>
    <property type="match status" value="1"/>
</dbReference>
<dbReference type="SMART" id="SM00530">
    <property type="entry name" value="HTH_XRE"/>
    <property type="match status" value="1"/>
</dbReference>
<comment type="similarity">
    <text evidence="6 7">Belongs to the class I-like SAM-binding methyltransferase superfamily. C5-methyltransferase family.</text>
</comment>
<keyword evidence="11" id="KW-1185">Reference proteome</keyword>